<sequence>MDQIVGNIGRKTIRENLILMKSYFNNSLSPTLDDNAARLCKLFNLQDKLDLRPGELQPVELRTAVACGILRDPFLGHSTISTKRWRTSK</sequence>
<dbReference type="EMBL" id="JACNJH010000171">
    <property type="protein sequence ID" value="MBC8362131.1"/>
    <property type="molecule type" value="Genomic_DNA"/>
</dbReference>
<dbReference type="Proteomes" id="UP000603434">
    <property type="component" value="Unassembled WGS sequence"/>
</dbReference>
<accession>A0A8J6NXJ5</accession>
<organism evidence="1 2">
    <name type="scientific">Candidatus Desulfatibia profunda</name>
    <dbReference type="NCBI Taxonomy" id="2841695"/>
    <lineage>
        <taxon>Bacteria</taxon>
        <taxon>Pseudomonadati</taxon>
        <taxon>Thermodesulfobacteriota</taxon>
        <taxon>Desulfobacteria</taxon>
        <taxon>Desulfobacterales</taxon>
        <taxon>Desulfobacterales incertae sedis</taxon>
        <taxon>Candidatus Desulfatibia</taxon>
    </lineage>
</organism>
<comment type="caution">
    <text evidence="1">The sequence shown here is derived from an EMBL/GenBank/DDBJ whole genome shotgun (WGS) entry which is preliminary data.</text>
</comment>
<gene>
    <name evidence="1" type="ORF">H8E23_12120</name>
</gene>
<proteinExistence type="predicted"/>
<reference evidence="1 2" key="1">
    <citation type="submission" date="2020-08" db="EMBL/GenBank/DDBJ databases">
        <title>Bridging the membrane lipid divide: bacteria of the FCB group superphylum have the potential to synthesize archaeal ether lipids.</title>
        <authorList>
            <person name="Villanueva L."/>
            <person name="Von Meijenfeldt F.A.B."/>
            <person name="Westbye A.B."/>
            <person name="Yadav S."/>
            <person name="Hopmans E.C."/>
            <person name="Dutilh B.E."/>
            <person name="Sinninghe Damste J.S."/>
        </authorList>
    </citation>
    <scope>NUCLEOTIDE SEQUENCE [LARGE SCALE GENOMIC DNA]</scope>
    <source>
        <strain evidence="1">NIOZ-UU30</strain>
    </source>
</reference>
<name>A0A8J6NXJ5_9BACT</name>
<dbReference type="AlphaFoldDB" id="A0A8J6NXJ5"/>
<evidence type="ECO:0000313" key="2">
    <source>
        <dbReference type="Proteomes" id="UP000603434"/>
    </source>
</evidence>
<protein>
    <submittedName>
        <fullName evidence="1">Uncharacterized protein</fullName>
    </submittedName>
</protein>
<evidence type="ECO:0000313" key="1">
    <source>
        <dbReference type="EMBL" id="MBC8362131.1"/>
    </source>
</evidence>